<evidence type="ECO:0000313" key="1">
    <source>
        <dbReference type="EMBL" id="CAG7659390.1"/>
    </source>
</evidence>
<protein>
    <recommendedName>
        <fullName evidence="3">O-acyltransferase WSD1 C-terminal domain-containing protein</fullName>
    </recommendedName>
</protein>
<proteinExistence type="predicted"/>
<gene>
    <name evidence="1" type="ORF">AFUS01_LOCUS1210</name>
</gene>
<reference evidence="1" key="1">
    <citation type="submission" date="2021-06" db="EMBL/GenBank/DDBJ databases">
        <authorList>
            <person name="Hodson N. C."/>
            <person name="Mongue J. A."/>
            <person name="Jaron S. K."/>
        </authorList>
    </citation>
    <scope>NUCLEOTIDE SEQUENCE</scope>
</reference>
<accession>A0A8J2J3K3</accession>
<dbReference type="AlphaFoldDB" id="A0A8J2J3K3"/>
<dbReference type="Proteomes" id="UP000708208">
    <property type="component" value="Unassembled WGS sequence"/>
</dbReference>
<dbReference type="EMBL" id="CAJVCH010006691">
    <property type="protein sequence ID" value="CAG7659390.1"/>
    <property type="molecule type" value="Genomic_DNA"/>
</dbReference>
<sequence>MPKASRNNISWSLWDRLKVLFTLPYEMAKMFGIISKGRKIGGRTDGDNLHYSVSSNHSVDLMKSVKNAHNVSFSAVALSCVSGAIARALQNNGREPPKMLDIGYALPLVNHPGGMNVHMLATITELPCGAENSVDRLMKTHEVLRKINFRAILAAKALHDFLRLEAIIPSRLLRIMMMRGSNLGPSASVSNFPATLSKDFVDGLEFVDIFIALSSSTRVGLCISSGGVNGKQRFHFLLDKSIFGTESSAMKIASLYEEELEELLKHEYTDNQDFV</sequence>
<name>A0A8J2J3K3_9HEXA</name>
<organism evidence="1 2">
    <name type="scientific">Allacma fusca</name>
    <dbReference type="NCBI Taxonomy" id="39272"/>
    <lineage>
        <taxon>Eukaryota</taxon>
        <taxon>Metazoa</taxon>
        <taxon>Ecdysozoa</taxon>
        <taxon>Arthropoda</taxon>
        <taxon>Hexapoda</taxon>
        <taxon>Collembola</taxon>
        <taxon>Symphypleona</taxon>
        <taxon>Sminthuridae</taxon>
        <taxon>Allacma</taxon>
    </lineage>
</organism>
<evidence type="ECO:0008006" key="3">
    <source>
        <dbReference type="Google" id="ProtNLM"/>
    </source>
</evidence>
<comment type="caution">
    <text evidence="1">The sequence shown here is derived from an EMBL/GenBank/DDBJ whole genome shotgun (WGS) entry which is preliminary data.</text>
</comment>
<keyword evidence="2" id="KW-1185">Reference proteome</keyword>
<evidence type="ECO:0000313" key="2">
    <source>
        <dbReference type="Proteomes" id="UP000708208"/>
    </source>
</evidence>
<dbReference type="OrthoDB" id="619536at2759"/>